<evidence type="ECO:0000313" key="2">
    <source>
        <dbReference type="EMBL" id="SBS68813.1"/>
    </source>
</evidence>
<dbReference type="GeneID" id="94233276"/>
<dbReference type="RefSeq" id="WP_065680429.1">
    <property type="nucleotide sequence ID" value="NZ_AP025460.1"/>
</dbReference>
<keyword evidence="1" id="KW-0472">Membrane</keyword>
<keyword evidence="1" id="KW-0812">Transmembrane</keyword>
<sequence length="149" mass="17309">MKVIYTESGSQALENYQLLRKRELEEFLRKRKYVFGDDFVEITATDIKNAEKEITYVKPNRRTSLPMTATLLKVYMFVGLIMVVVGVFYEQIMELIYGGATQQMLFIFGGIALSLVSGLAHYYIQKRDERRAMQKALEIKAKKFEISED</sequence>
<reference evidence="3" key="1">
    <citation type="submission" date="2016-06" db="EMBL/GenBank/DDBJ databases">
        <authorList>
            <person name="Rodrigo-Torres Lidia"/>
            <person name="Arahal R.David."/>
        </authorList>
    </citation>
    <scope>NUCLEOTIDE SEQUENCE [LARGE SCALE GENOMIC DNA]</scope>
    <source>
        <strain evidence="3">CECT 7223</strain>
    </source>
</reference>
<organism evidence="2 3">
    <name type="scientific">Vibrio atlanticus</name>
    <dbReference type="NCBI Taxonomy" id="693153"/>
    <lineage>
        <taxon>Bacteria</taxon>
        <taxon>Pseudomonadati</taxon>
        <taxon>Pseudomonadota</taxon>
        <taxon>Gammaproteobacteria</taxon>
        <taxon>Vibrionales</taxon>
        <taxon>Vibrionaceae</taxon>
        <taxon>Vibrio</taxon>
    </lineage>
</organism>
<accession>A0A1C3J553</accession>
<name>A0A1C3J553_9VIBR</name>
<proteinExistence type="predicted"/>
<dbReference type="EMBL" id="FLQP01000099">
    <property type="protein sequence ID" value="SBS68813.1"/>
    <property type="molecule type" value="Genomic_DNA"/>
</dbReference>
<keyword evidence="1" id="KW-1133">Transmembrane helix</keyword>
<dbReference type="Proteomes" id="UP000092876">
    <property type="component" value="Unassembled WGS sequence"/>
</dbReference>
<dbReference type="AlphaFoldDB" id="A0A1C3J553"/>
<evidence type="ECO:0000313" key="3">
    <source>
        <dbReference type="Proteomes" id="UP000092876"/>
    </source>
</evidence>
<gene>
    <name evidence="2" type="ORF">VAT7223_04398</name>
</gene>
<feature type="transmembrane region" description="Helical" evidence="1">
    <location>
        <begin position="104"/>
        <end position="124"/>
    </location>
</feature>
<feature type="transmembrane region" description="Helical" evidence="1">
    <location>
        <begin position="71"/>
        <end position="92"/>
    </location>
</feature>
<protein>
    <submittedName>
        <fullName evidence="2">Uncharacterized protein</fullName>
    </submittedName>
</protein>
<evidence type="ECO:0000256" key="1">
    <source>
        <dbReference type="SAM" id="Phobius"/>
    </source>
</evidence>